<comment type="caution">
    <text evidence="1">The sequence shown here is derived from an EMBL/GenBank/DDBJ whole genome shotgun (WGS) entry which is preliminary data.</text>
</comment>
<dbReference type="EMBL" id="DWYY01000102">
    <property type="protein sequence ID" value="HJA93324.1"/>
    <property type="molecule type" value="Genomic_DNA"/>
</dbReference>
<gene>
    <name evidence="1" type="ORF">H9717_09480</name>
</gene>
<dbReference type="PANTHER" id="PTHR36848:SF2">
    <property type="entry name" value="SECRETED PROTEIN"/>
    <property type="match status" value="1"/>
</dbReference>
<reference evidence="1" key="1">
    <citation type="journal article" date="2021" name="PeerJ">
        <title>Extensive microbial diversity within the chicken gut microbiome revealed by metagenomics and culture.</title>
        <authorList>
            <person name="Gilroy R."/>
            <person name="Ravi A."/>
            <person name="Getino M."/>
            <person name="Pursley I."/>
            <person name="Horton D.L."/>
            <person name="Alikhan N.F."/>
            <person name="Baker D."/>
            <person name="Gharbi K."/>
            <person name="Hall N."/>
            <person name="Watson M."/>
            <person name="Adriaenssens E.M."/>
            <person name="Foster-Nyarko E."/>
            <person name="Jarju S."/>
            <person name="Secka A."/>
            <person name="Antonio M."/>
            <person name="Oren A."/>
            <person name="Chaudhuri R.R."/>
            <person name="La Ragione R."/>
            <person name="Hildebrand F."/>
            <person name="Pallen M.J."/>
        </authorList>
    </citation>
    <scope>NUCLEOTIDE SEQUENCE</scope>
    <source>
        <strain evidence="1">CHK179-7159</strain>
    </source>
</reference>
<evidence type="ECO:0000313" key="2">
    <source>
        <dbReference type="Proteomes" id="UP000886858"/>
    </source>
</evidence>
<proteinExistence type="predicted"/>
<dbReference type="CDD" id="cd03143">
    <property type="entry name" value="A4_beta-galactosidase_middle_domain"/>
    <property type="match status" value="1"/>
</dbReference>
<evidence type="ECO:0008006" key="3">
    <source>
        <dbReference type="Google" id="ProtNLM"/>
    </source>
</evidence>
<dbReference type="Gene3D" id="3.40.50.880">
    <property type="match status" value="1"/>
</dbReference>
<protein>
    <recommendedName>
        <fullName evidence="3">Alpha-L-rhamnosidase</fullName>
    </recommendedName>
</protein>
<reference evidence="1" key="2">
    <citation type="submission" date="2021-04" db="EMBL/GenBank/DDBJ databases">
        <authorList>
            <person name="Gilroy R."/>
        </authorList>
    </citation>
    <scope>NUCLEOTIDE SEQUENCE</scope>
    <source>
        <strain evidence="1">CHK179-7159</strain>
    </source>
</reference>
<dbReference type="InterPro" id="IPR053161">
    <property type="entry name" value="Ulvan_degrading_GH"/>
</dbReference>
<organism evidence="1 2">
    <name type="scientific">Candidatus Eisenbergiella merdipullorum</name>
    <dbReference type="NCBI Taxonomy" id="2838553"/>
    <lineage>
        <taxon>Bacteria</taxon>
        <taxon>Bacillati</taxon>
        <taxon>Bacillota</taxon>
        <taxon>Clostridia</taxon>
        <taxon>Lachnospirales</taxon>
        <taxon>Lachnospiraceae</taxon>
        <taxon>Eisenbergiella</taxon>
    </lineage>
</organism>
<dbReference type="AlphaFoldDB" id="A0A9D2I7M8"/>
<dbReference type="PANTHER" id="PTHR36848">
    <property type="entry name" value="DNA-BINDING PROTEIN (PUTATIVE SECRETED PROTEIN)-RELATED"/>
    <property type="match status" value="1"/>
</dbReference>
<evidence type="ECO:0000313" key="1">
    <source>
        <dbReference type="EMBL" id="HJA93324.1"/>
    </source>
</evidence>
<accession>A0A9D2I7M8</accession>
<dbReference type="InterPro" id="IPR029062">
    <property type="entry name" value="Class_I_gatase-like"/>
</dbReference>
<name>A0A9D2I7M8_9FIRM</name>
<dbReference type="Proteomes" id="UP000886858">
    <property type="component" value="Unassembled WGS sequence"/>
</dbReference>
<sequence length="1052" mass="119567">MLYKKNQNASLDDRLFQKPSSEYRGAPFWAWNCRVSREDVDHILEDLKAMGMGGAHLHSRTGMALPYLEKEFMDRIRYSHQKAGKLDMLTWLYDEDRWPSGAAGGLVTKDPAFRQRFLVFSPEKLPAQGEDRKNGEASVHSLKGGERALLARYAIRLEGGFLTAYQLLDRQAPAPEGFDLWYLYEEVAGNNPWYNNQAYVDTLNPKAIGKFIEITHEAYCRELGDSFGESVPAIFTDEPQFCQKSTIGFAEEKKRVILPYTDDFADTYREAYGCDFFETFPECIWELPDGKVSVNRYHYHDHVCERFTAAFADQIGAWCRQHGIALTGHMLGEETLQSQTSALGEAMRSYRSFDLPGIDMLCDNRELSTAKQAQSAVHQFGREGMLSEIYGVTNWDFDFRGHKLAGDWQAALGVTIRVHHLTWTSMAGEAKRDYPASIGYQSPWYREYPLIENYFARLNTALTRGTAEVKVGVIHPVESYWLYWGAKEQTDGIRQEMDYNFRKLTEWLLFGLIDFDFISEALWKQQTPDEELDGQGDFLVGKMKYEVILVPNCVTIRRSTLERLRAFRKKGGRVIFTGTVPTHVDAVRCSDAADFAASCEIIGFAENLLTSALLPVRTVDVHNQDGVRVSNMLYQMRQDSDRKWLFLAHCMPMKNPDIPNREDLTIRIRGEWRPVLYDAMTGEIREVPYEKDKGDTLIRQTVFDHDSLLYALYPAASEHSETGDSARRGSVEAVSPSAGIQEASGRRIILPDDVEVSLEEPDVAVLDLAEASFDGGPWQERDEILRIDNKFRAITGYPMRIDAFPQPWVEPEKEEIRHRLALRFRIHADREITKPFLALENAEETKLTLNGVPVPSAVTGYYVDRAIRTVALPDLKAGENILTAEMPYYNKFNVEVMYLLGDFGVRTAGHSVLLTEPVRRLAFGDICGQGLPFYGGNLTYKIPVNVSRDCTLRVEATQFRCPVIGIRLDGQDCGRIAFSPYSLEIRDVKAGEHLLEITAFGNRVNTFGTLHNCNHTERWFGPNAWRTTGPAWAYEYQLRPGGILISPVITEI</sequence>